<dbReference type="Proteomes" id="UP000214646">
    <property type="component" value="Unassembled WGS sequence"/>
</dbReference>
<proteinExistence type="predicted"/>
<dbReference type="EMBL" id="NIDE01000020">
    <property type="protein sequence ID" value="OWK34254.1"/>
    <property type="molecule type" value="Genomic_DNA"/>
</dbReference>
<evidence type="ECO:0000256" key="1">
    <source>
        <dbReference type="SAM" id="MobiDB-lite"/>
    </source>
</evidence>
<keyword evidence="3" id="KW-1185">Reference proteome</keyword>
<dbReference type="RefSeq" id="WP_143394008.1">
    <property type="nucleotide sequence ID" value="NZ_NIDE01000020.1"/>
</dbReference>
<evidence type="ECO:0000313" key="2">
    <source>
        <dbReference type="EMBL" id="OWK34254.1"/>
    </source>
</evidence>
<reference evidence="3" key="1">
    <citation type="submission" date="2017-06" db="EMBL/GenBank/DDBJ databases">
        <title>Genome analysis of Fimbriiglobus ruber SP5, the first member of the order Planctomycetales with confirmed chitinolytic capability.</title>
        <authorList>
            <person name="Ravin N.V."/>
            <person name="Rakitin A.L."/>
            <person name="Ivanova A.A."/>
            <person name="Beletsky A.V."/>
            <person name="Kulichevskaya I.S."/>
            <person name="Mardanov A.V."/>
            <person name="Dedysh S.N."/>
        </authorList>
    </citation>
    <scope>NUCLEOTIDE SEQUENCE [LARGE SCALE GENOMIC DNA]</scope>
    <source>
        <strain evidence="3">SP5</strain>
    </source>
</reference>
<comment type="caution">
    <text evidence="2">The sequence shown here is derived from an EMBL/GenBank/DDBJ whole genome shotgun (WGS) entry which is preliminary data.</text>
</comment>
<gene>
    <name evidence="2" type="ORF">FRUB_10225</name>
</gene>
<name>A0A225D3P4_9BACT</name>
<dbReference type="AlphaFoldDB" id="A0A225D3P4"/>
<feature type="region of interest" description="Disordered" evidence="1">
    <location>
        <begin position="1"/>
        <end position="20"/>
    </location>
</feature>
<protein>
    <submittedName>
        <fullName evidence="2">Uncharacterized protein</fullName>
    </submittedName>
</protein>
<organism evidence="2 3">
    <name type="scientific">Fimbriiglobus ruber</name>
    <dbReference type="NCBI Taxonomy" id="1908690"/>
    <lineage>
        <taxon>Bacteria</taxon>
        <taxon>Pseudomonadati</taxon>
        <taxon>Planctomycetota</taxon>
        <taxon>Planctomycetia</taxon>
        <taxon>Gemmatales</taxon>
        <taxon>Gemmataceae</taxon>
        <taxon>Fimbriiglobus</taxon>
    </lineage>
</organism>
<evidence type="ECO:0000313" key="3">
    <source>
        <dbReference type="Proteomes" id="UP000214646"/>
    </source>
</evidence>
<sequence>MPTEATDWEGRPVPADESPDTRINVWQISPHPTDPAYDFYVERSWQAMLKYMRSGFEGLLERHEFVDGKNDALDIKVELVEMTLSEYDDIINA</sequence>
<accession>A0A225D3P4</accession>